<dbReference type="EMBL" id="CP123385">
    <property type="protein sequence ID" value="XCC96602.1"/>
    <property type="molecule type" value="Genomic_DNA"/>
</dbReference>
<name>A0AAU8AQ02_9RHOB</name>
<sequence length="95" mass="10718">MIPKPPGLAPGFFFFRAASISPLMWTRRRTMVAGRDDGDNDWEVLRDGHPIGRIYATMLPDPERSWMWFTQAGVPEQGYAESLDAALDEVRGCFA</sequence>
<accession>A0AAU8AQ02</accession>
<reference evidence="1" key="1">
    <citation type="submission" date="2023-02" db="EMBL/GenBank/DDBJ databases">
        <title>Description and genomic characterization of Salipiger bruguierae sp. nov., isolated from the sediment of mangrove plant Bruguiera sexangula.</title>
        <authorList>
            <person name="Long M."/>
        </authorList>
    </citation>
    <scope>NUCLEOTIDE SEQUENCE</scope>
    <source>
        <strain evidence="1">H15</strain>
    </source>
</reference>
<proteinExistence type="predicted"/>
<gene>
    <name evidence="1" type="ORF">PVT71_18205</name>
</gene>
<protein>
    <submittedName>
        <fullName evidence="1">Uncharacterized protein</fullName>
    </submittedName>
</protein>
<evidence type="ECO:0000313" key="1">
    <source>
        <dbReference type="EMBL" id="XCC96602.1"/>
    </source>
</evidence>
<dbReference type="AlphaFoldDB" id="A0AAU8AQ02"/>
<organism evidence="1">
    <name type="scientific">Alloyangia sp. H15</name>
    <dbReference type="NCBI Taxonomy" id="3029062"/>
    <lineage>
        <taxon>Bacteria</taxon>
        <taxon>Pseudomonadati</taxon>
        <taxon>Pseudomonadota</taxon>
        <taxon>Alphaproteobacteria</taxon>
        <taxon>Rhodobacterales</taxon>
        <taxon>Roseobacteraceae</taxon>
        <taxon>Alloyangia</taxon>
    </lineage>
</organism>
<dbReference type="RefSeq" id="WP_353475497.1">
    <property type="nucleotide sequence ID" value="NZ_CP123385.1"/>
</dbReference>